<comment type="similarity">
    <text evidence="1">Belongs to the peptidase C40 family.</text>
</comment>
<evidence type="ECO:0000313" key="7">
    <source>
        <dbReference type="Proteomes" id="UP000530928"/>
    </source>
</evidence>
<evidence type="ECO:0000256" key="4">
    <source>
        <dbReference type="ARBA" id="ARBA00022807"/>
    </source>
</evidence>
<evidence type="ECO:0000256" key="2">
    <source>
        <dbReference type="ARBA" id="ARBA00022670"/>
    </source>
</evidence>
<keyword evidence="2" id="KW-0645">Protease</keyword>
<keyword evidence="4" id="KW-0788">Thiol protease</keyword>
<dbReference type="RefSeq" id="WP_181610194.1">
    <property type="nucleotide sequence ID" value="NZ_BAABAM010000002.1"/>
</dbReference>
<dbReference type="GO" id="GO:0006508">
    <property type="term" value="P:proteolysis"/>
    <property type="evidence" value="ECO:0007669"/>
    <property type="project" value="UniProtKB-KW"/>
</dbReference>
<gene>
    <name evidence="6" type="ORF">HNR30_002732</name>
</gene>
<dbReference type="EMBL" id="JACDUR010000003">
    <property type="protein sequence ID" value="MBA2891391.1"/>
    <property type="molecule type" value="Genomic_DNA"/>
</dbReference>
<dbReference type="PROSITE" id="PS51935">
    <property type="entry name" value="NLPC_P60"/>
    <property type="match status" value="1"/>
</dbReference>
<dbReference type="InterPro" id="IPR051794">
    <property type="entry name" value="PG_Endopeptidase_C40"/>
</dbReference>
<dbReference type="InterPro" id="IPR038765">
    <property type="entry name" value="Papain-like_cys_pep_sf"/>
</dbReference>
<keyword evidence="7" id="KW-1185">Reference proteome</keyword>
<dbReference type="Proteomes" id="UP000530928">
    <property type="component" value="Unassembled WGS sequence"/>
</dbReference>
<organism evidence="6 7">
    <name type="scientific">Nonomuraea soli</name>
    <dbReference type="NCBI Taxonomy" id="1032476"/>
    <lineage>
        <taxon>Bacteria</taxon>
        <taxon>Bacillati</taxon>
        <taxon>Actinomycetota</taxon>
        <taxon>Actinomycetes</taxon>
        <taxon>Streptosporangiales</taxon>
        <taxon>Streptosporangiaceae</taxon>
        <taxon>Nonomuraea</taxon>
    </lineage>
</organism>
<dbReference type="GO" id="GO:0008234">
    <property type="term" value="F:cysteine-type peptidase activity"/>
    <property type="evidence" value="ECO:0007669"/>
    <property type="project" value="UniProtKB-KW"/>
</dbReference>
<evidence type="ECO:0000256" key="1">
    <source>
        <dbReference type="ARBA" id="ARBA00007074"/>
    </source>
</evidence>
<dbReference type="AlphaFoldDB" id="A0A7W0CHU7"/>
<proteinExistence type="inferred from homology"/>
<reference evidence="6 7" key="1">
    <citation type="submission" date="2020-07" db="EMBL/GenBank/DDBJ databases">
        <title>Genomic Encyclopedia of Type Strains, Phase IV (KMG-IV): sequencing the most valuable type-strain genomes for metagenomic binning, comparative biology and taxonomic classification.</title>
        <authorList>
            <person name="Goeker M."/>
        </authorList>
    </citation>
    <scope>NUCLEOTIDE SEQUENCE [LARGE SCALE GENOMIC DNA]</scope>
    <source>
        <strain evidence="6 7">DSM 45533</strain>
    </source>
</reference>
<dbReference type="SUPFAM" id="SSF54001">
    <property type="entry name" value="Cysteine proteinases"/>
    <property type="match status" value="1"/>
</dbReference>
<dbReference type="PANTHER" id="PTHR47359:SF3">
    <property type="entry name" value="NLP_P60 DOMAIN-CONTAINING PROTEIN-RELATED"/>
    <property type="match status" value="1"/>
</dbReference>
<protein>
    <recommendedName>
        <fullName evidence="5">NlpC/P60 domain-containing protein</fullName>
    </recommendedName>
</protein>
<dbReference type="Pfam" id="PF00877">
    <property type="entry name" value="NLPC_P60"/>
    <property type="match status" value="1"/>
</dbReference>
<feature type="domain" description="NlpC/P60" evidence="5">
    <location>
        <begin position="59"/>
        <end position="200"/>
    </location>
</feature>
<dbReference type="InterPro" id="IPR000064">
    <property type="entry name" value="NLP_P60_dom"/>
</dbReference>
<name>A0A7W0CHU7_9ACTN</name>
<keyword evidence="3" id="KW-0378">Hydrolase</keyword>
<evidence type="ECO:0000313" key="6">
    <source>
        <dbReference type="EMBL" id="MBA2891391.1"/>
    </source>
</evidence>
<sequence length="200" mass="21372">MDNVLAIGKAALLSALLAGPFEPGSEEQDHRYDNLACSITFEERPGGRPLYGCRTGMVHDSGRIAARSALGAIGEPYVWGGGGPKGATTGVKRGNNVKGFDCAGLTEYAWAQAGIDIGPDTYAQWRSGPRVARRAMRPGDLAFFETDAKRRGPDHVGVAINVEQMVVAPFTGASVRIEKIDRRSFAGAVRPVEDLRGDDR</sequence>
<dbReference type="Gene3D" id="3.90.1720.10">
    <property type="entry name" value="endopeptidase domain like (from Nostoc punctiforme)"/>
    <property type="match status" value="1"/>
</dbReference>
<accession>A0A7W0CHU7</accession>
<dbReference type="PANTHER" id="PTHR47359">
    <property type="entry name" value="PEPTIDOGLYCAN DL-ENDOPEPTIDASE CWLO"/>
    <property type="match status" value="1"/>
</dbReference>
<comment type="caution">
    <text evidence="6">The sequence shown here is derived from an EMBL/GenBank/DDBJ whole genome shotgun (WGS) entry which is preliminary data.</text>
</comment>
<evidence type="ECO:0000256" key="3">
    <source>
        <dbReference type="ARBA" id="ARBA00022801"/>
    </source>
</evidence>
<evidence type="ECO:0000259" key="5">
    <source>
        <dbReference type="PROSITE" id="PS51935"/>
    </source>
</evidence>